<organism evidence="7 8">
    <name type="scientific">Clonostachys byssicola</name>
    <dbReference type="NCBI Taxonomy" id="160290"/>
    <lineage>
        <taxon>Eukaryota</taxon>
        <taxon>Fungi</taxon>
        <taxon>Dikarya</taxon>
        <taxon>Ascomycota</taxon>
        <taxon>Pezizomycotina</taxon>
        <taxon>Sordariomycetes</taxon>
        <taxon>Hypocreomycetidae</taxon>
        <taxon>Hypocreales</taxon>
        <taxon>Bionectriaceae</taxon>
        <taxon>Clonostachys</taxon>
    </lineage>
</organism>
<dbReference type="InterPro" id="IPR002110">
    <property type="entry name" value="Ankyrin_rpt"/>
</dbReference>
<feature type="domain" description="Nephrocystin 3-like N-terminal" evidence="6">
    <location>
        <begin position="373"/>
        <end position="548"/>
    </location>
</feature>
<dbReference type="Pfam" id="PF24883">
    <property type="entry name" value="NPHP3_N"/>
    <property type="match status" value="1"/>
</dbReference>
<dbReference type="PROSITE" id="PS50297">
    <property type="entry name" value="ANK_REP_REGION"/>
    <property type="match status" value="8"/>
</dbReference>
<dbReference type="Pfam" id="PF13649">
    <property type="entry name" value="Methyltransf_25"/>
    <property type="match status" value="1"/>
</dbReference>
<feature type="repeat" description="ANK" evidence="2">
    <location>
        <begin position="1126"/>
        <end position="1158"/>
    </location>
</feature>
<dbReference type="Pfam" id="PF01048">
    <property type="entry name" value="PNP_UDP_1"/>
    <property type="match status" value="1"/>
</dbReference>
<proteinExistence type="predicted"/>
<dbReference type="GO" id="GO:0003824">
    <property type="term" value="F:catalytic activity"/>
    <property type="evidence" value="ECO:0007669"/>
    <property type="project" value="InterPro"/>
</dbReference>
<feature type="compositionally biased region" description="Basic and acidic residues" evidence="3">
    <location>
        <begin position="1"/>
        <end position="11"/>
    </location>
</feature>
<dbReference type="InterPro" id="IPR035994">
    <property type="entry name" value="Nucleoside_phosphorylase_sf"/>
</dbReference>
<dbReference type="SUPFAM" id="SSF48403">
    <property type="entry name" value="Ankyrin repeat"/>
    <property type="match status" value="1"/>
</dbReference>
<dbReference type="InterPro" id="IPR036770">
    <property type="entry name" value="Ankyrin_rpt-contain_sf"/>
</dbReference>
<dbReference type="InterPro" id="IPR029063">
    <property type="entry name" value="SAM-dependent_MTases_sf"/>
</dbReference>
<dbReference type="InterPro" id="IPR053137">
    <property type="entry name" value="NLR-like"/>
</dbReference>
<evidence type="ECO:0008006" key="9">
    <source>
        <dbReference type="Google" id="ProtNLM"/>
    </source>
</evidence>
<dbReference type="Gene3D" id="3.40.50.150">
    <property type="entry name" value="Vaccinia Virus protein VP39"/>
    <property type="match status" value="1"/>
</dbReference>
<dbReference type="Gene3D" id="1.25.40.20">
    <property type="entry name" value="Ankyrin repeat-containing domain"/>
    <property type="match status" value="2"/>
</dbReference>
<evidence type="ECO:0000259" key="4">
    <source>
        <dbReference type="Pfam" id="PF01048"/>
    </source>
</evidence>
<evidence type="ECO:0000256" key="1">
    <source>
        <dbReference type="ARBA" id="ARBA00022737"/>
    </source>
</evidence>
<reference evidence="7 8" key="2">
    <citation type="submission" date="2021-10" db="EMBL/GenBank/DDBJ databases">
        <authorList>
            <person name="Piombo E."/>
        </authorList>
    </citation>
    <scope>NUCLEOTIDE SEQUENCE [LARGE SCALE GENOMIC DNA]</scope>
</reference>
<dbReference type="GO" id="GO:0009116">
    <property type="term" value="P:nucleoside metabolic process"/>
    <property type="evidence" value="ECO:0007669"/>
    <property type="project" value="InterPro"/>
</dbReference>
<dbReference type="Gene3D" id="3.40.50.1580">
    <property type="entry name" value="Nucleoside phosphorylase domain"/>
    <property type="match status" value="1"/>
</dbReference>
<feature type="repeat" description="ANK" evidence="2">
    <location>
        <begin position="1159"/>
        <end position="1191"/>
    </location>
</feature>
<dbReference type="InterPro" id="IPR056884">
    <property type="entry name" value="NPHP3-like_N"/>
</dbReference>
<feature type="repeat" description="ANK" evidence="2">
    <location>
        <begin position="1193"/>
        <end position="1225"/>
    </location>
</feature>
<keyword evidence="2" id="KW-0040">ANK repeat</keyword>
<comment type="caution">
    <text evidence="7">The sequence shown here is derived from an EMBL/GenBank/DDBJ whole genome shotgun (WGS) entry which is preliminary data.</text>
</comment>
<evidence type="ECO:0000259" key="6">
    <source>
        <dbReference type="Pfam" id="PF24883"/>
    </source>
</evidence>
<dbReference type="InterPro" id="IPR027417">
    <property type="entry name" value="P-loop_NTPase"/>
</dbReference>
<evidence type="ECO:0000259" key="5">
    <source>
        <dbReference type="Pfam" id="PF13649"/>
    </source>
</evidence>
<feature type="repeat" description="ANK" evidence="2">
    <location>
        <begin position="1092"/>
        <end position="1124"/>
    </location>
</feature>
<dbReference type="OrthoDB" id="194358at2759"/>
<evidence type="ECO:0000313" key="8">
    <source>
        <dbReference type="Proteomes" id="UP000754883"/>
    </source>
</evidence>
<keyword evidence="8" id="KW-1185">Reference proteome</keyword>
<protein>
    <recommendedName>
        <fullName evidence="9">Nucleoside phosphorylase domain-containing protein</fullName>
    </recommendedName>
</protein>
<accession>A0A9N9XY60</accession>
<dbReference type="InterPro" id="IPR000845">
    <property type="entry name" value="Nucleoside_phosphorylase_d"/>
</dbReference>
<dbReference type="CDD" id="cd02440">
    <property type="entry name" value="AdoMet_MTases"/>
    <property type="match status" value="1"/>
</dbReference>
<dbReference type="Gene3D" id="3.40.50.300">
    <property type="entry name" value="P-loop containing nucleotide triphosphate hydrolases"/>
    <property type="match status" value="1"/>
</dbReference>
<feature type="domain" description="Nucleoside phosphorylase" evidence="4">
    <location>
        <begin position="38"/>
        <end position="316"/>
    </location>
</feature>
<dbReference type="PRINTS" id="PR01415">
    <property type="entry name" value="ANKYRIN"/>
</dbReference>
<feature type="repeat" description="ANK" evidence="2">
    <location>
        <begin position="1259"/>
        <end position="1291"/>
    </location>
</feature>
<dbReference type="SUPFAM" id="SSF53167">
    <property type="entry name" value="Purine and uridine phosphorylases"/>
    <property type="match status" value="1"/>
</dbReference>
<evidence type="ECO:0000256" key="3">
    <source>
        <dbReference type="SAM" id="MobiDB-lite"/>
    </source>
</evidence>
<reference evidence="8" key="1">
    <citation type="submission" date="2019-06" db="EMBL/GenBank/DDBJ databases">
        <authorList>
            <person name="Broberg M."/>
        </authorList>
    </citation>
    <scope>NUCLEOTIDE SEQUENCE [LARGE SCALE GENOMIC DNA]</scope>
</reference>
<feature type="repeat" description="ANK" evidence="2">
    <location>
        <begin position="1025"/>
        <end position="1057"/>
    </location>
</feature>
<dbReference type="Pfam" id="PF12796">
    <property type="entry name" value="Ank_2"/>
    <property type="match status" value="3"/>
</dbReference>
<sequence length="1509" mass="166710">MDIRLPLEDGNRAPYPPTKRQKISHIPSRDPLPHDRYTIAWICALPIEMAAARAMLDETHGGLPRSGNDTNSYCLGRIKYHNVVIACLPLAQYGTVNAANVVTDLTRSFSSVRRGLMVGIGGGAPSQADVRLGDVVVGTRIMQYEYGKVLSGGAVQRTAIPKVPELSLRKAVSTLRAGHELHPSRIPLILQEKMTAHVQFGLPKTPDRLFQTTYNHEPTAASCDDCDKSQLKDRKTRVSLDPVIHYGAIASGDKVMKDGISRDAISEELDAICFEMEAAGLMDILPCLSIRGICDYSDSHKAKEWQGYAAATAAAYAREFLEVLAADGEAKQSSIASPCEQPVSADRRKELLKLLNFQQLDARKANLQKAHKETCEWFLAHSDYHDWLDPKKIPHHHGFLWIRGKPGAGKSIMMKFLYLHMKKKDQPGQVLTASFFFVARGDLLERSVSGMYRSLLLQLLEGFPDLQRVLDDPELIPRNTMGCPPLNALKDLFRAAVSSLADRSFTCFIDALDECDEQQAMHMVEFFDELTEHCTENGLRLQVCFSSRHYPYIDIRSGVRLTLENQYGHSQDLKAYIKSHLRIRNPCLVEELMPLLLEKAAGVFLWVALVVDMLNEENNRGRLALRKRLSKVPSGLSDLFKDMLTRNHKDMEELQLSILWILFAKRPLTPEEYYHALWSGLSSRGLADPEMPIIEWPDADDCCKRRVTSSSKGLAEITKVGGNTVQFIHESVRDFLLKDNGLTALWPDLGPDFESQGHDRLKSCCYAYFRRPIIDGFFDNKHAATAPTRALRMKRYPFLEYATHFILDHANTAADVVSQEDFLGQFPFSDWKHIFNIFQDYTTDKYDEGVVILYMLVDRDLPALIRARLKTNVNIHIQGRKFGFPLLAAMAMGRKNCVAALLGLSSRFCDGIDITDGLEDDTHLVREHHTGFTWACGRGSLTLAQLVFQKCVHIDDETEQKSRGLLEASASGNLEVVEWLVNSGVNLETDSGRESLSSAAHGGHTAVVQLLLEKGAVIDCQDRLYRETPLPLAALDGHIAIVQLLLEKGGAIYSQDCRYEQSALLSAAEGGHIAIVQLLLEKGVAVDCKAGNGQTPLSLAAESGHTAILKLLLEKGAAINSYGGSDGMSPLSFAACMGQIAVMQLLLEKGAAIDYQDDYGWTPLSRAICQRHGDAVRLLLEKGAPVEASRDTDRWMPLSLAASVGSPGIVRLLLEKGAAVNVRDKHGHTPLANAASYRHRAVIQLLYENGAAADTKDEKGRTRLYRAPKNGCTDAARLLLENGVAMEMRDIEDQGPHSREGAAVDEKDRINWTLLAQQFYDEWADAYESDNNGLGYASPRRAVEAINKNIAGDARDTQLRVLDAGCGTGLVGTCLAQSVLAGQFVLDGLDLSPGMLAAARQKGVYRELEEANLNERIQKPDRSYDLVVCVGTLTVGHVGPDVLREFARVAAPSGLIVATVHSSIWESKGYKSVIENLRDAGIVRIVSTDEFGLVEEASTGGIMVVLRKN</sequence>
<dbReference type="PANTHER" id="PTHR46082:SF11">
    <property type="entry name" value="AAA+ ATPASE DOMAIN-CONTAINING PROTEIN-RELATED"/>
    <property type="match status" value="1"/>
</dbReference>
<dbReference type="PROSITE" id="PS50088">
    <property type="entry name" value="ANK_REPEAT"/>
    <property type="match status" value="9"/>
</dbReference>
<keyword evidence="1" id="KW-0677">Repeat</keyword>
<feature type="region of interest" description="Disordered" evidence="3">
    <location>
        <begin position="1"/>
        <end position="28"/>
    </location>
</feature>
<dbReference type="Pfam" id="PF00023">
    <property type="entry name" value="Ank"/>
    <property type="match status" value="1"/>
</dbReference>
<gene>
    <name evidence="7" type="ORF">CBYS24578_00013312</name>
</gene>
<evidence type="ECO:0000256" key="2">
    <source>
        <dbReference type="PROSITE-ProRule" id="PRU00023"/>
    </source>
</evidence>
<feature type="repeat" description="ANK" evidence="2">
    <location>
        <begin position="1226"/>
        <end position="1258"/>
    </location>
</feature>
<dbReference type="SUPFAM" id="SSF53335">
    <property type="entry name" value="S-adenosyl-L-methionine-dependent methyltransferases"/>
    <property type="match status" value="1"/>
</dbReference>
<feature type="repeat" description="ANK" evidence="2">
    <location>
        <begin position="991"/>
        <end position="1023"/>
    </location>
</feature>
<dbReference type="EMBL" id="CABFNO020001340">
    <property type="protein sequence ID" value="CAG9982553.1"/>
    <property type="molecule type" value="Genomic_DNA"/>
</dbReference>
<feature type="domain" description="Methyltransferase" evidence="5">
    <location>
        <begin position="1361"/>
        <end position="1454"/>
    </location>
</feature>
<dbReference type="SUPFAM" id="SSF52540">
    <property type="entry name" value="P-loop containing nucleoside triphosphate hydrolases"/>
    <property type="match status" value="1"/>
</dbReference>
<dbReference type="SMART" id="SM00248">
    <property type="entry name" value="ANK"/>
    <property type="match status" value="12"/>
</dbReference>
<dbReference type="PANTHER" id="PTHR46082">
    <property type="entry name" value="ATP/GTP-BINDING PROTEIN-RELATED"/>
    <property type="match status" value="1"/>
</dbReference>
<feature type="repeat" description="ANK" evidence="2">
    <location>
        <begin position="1059"/>
        <end position="1091"/>
    </location>
</feature>
<dbReference type="InterPro" id="IPR041698">
    <property type="entry name" value="Methyltransf_25"/>
</dbReference>
<evidence type="ECO:0000313" key="7">
    <source>
        <dbReference type="EMBL" id="CAG9982553.1"/>
    </source>
</evidence>
<dbReference type="Proteomes" id="UP000754883">
    <property type="component" value="Unassembled WGS sequence"/>
</dbReference>
<name>A0A9N9XY60_9HYPO</name>